<dbReference type="EMBL" id="NWSV01000002">
    <property type="protein sequence ID" value="PDT05723.1"/>
    <property type="molecule type" value="Genomic_DNA"/>
</dbReference>
<organism evidence="1 2">
    <name type="scientific">Rhizobium chutanense</name>
    <dbReference type="NCBI Taxonomy" id="2035448"/>
    <lineage>
        <taxon>Bacteria</taxon>
        <taxon>Pseudomonadati</taxon>
        <taxon>Pseudomonadota</taxon>
        <taxon>Alphaproteobacteria</taxon>
        <taxon>Hyphomicrobiales</taxon>
        <taxon>Rhizobiaceae</taxon>
        <taxon>Rhizobium/Agrobacterium group</taxon>
        <taxon>Rhizobium</taxon>
    </lineage>
</organism>
<dbReference type="Proteomes" id="UP000220768">
    <property type="component" value="Unassembled WGS sequence"/>
</dbReference>
<dbReference type="RefSeq" id="WP_097610795.1">
    <property type="nucleotide sequence ID" value="NZ_NWSV01000002.1"/>
</dbReference>
<sequence>MSDLTAELHELLGDEGFLKLTDIHGGIRVYVPKVAQGSALASEIGVDNTARLSKMFSGGYIRVPVAREFRAHHYRAHGESNAMIARRLGLTETGVEKLFRRAPKERVAAKKDPRQIEMF</sequence>
<protein>
    <recommendedName>
        <fullName evidence="3">Mor transcription activator domain-containing protein</fullName>
    </recommendedName>
</protein>
<evidence type="ECO:0008006" key="3">
    <source>
        <dbReference type="Google" id="ProtNLM"/>
    </source>
</evidence>
<reference evidence="1 2" key="1">
    <citation type="submission" date="2017-09" db="EMBL/GenBank/DDBJ databases">
        <title>Comparative genomics of rhizobia isolated from Phaseolus vulgaris in China.</title>
        <authorList>
            <person name="Tong W."/>
        </authorList>
    </citation>
    <scope>NUCLEOTIDE SEQUENCE [LARGE SCALE GENOMIC DNA]</scope>
    <source>
        <strain evidence="1 2">C5</strain>
    </source>
</reference>
<comment type="caution">
    <text evidence="1">The sequence shown here is derived from an EMBL/GenBank/DDBJ whole genome shotgun (WGS) entry which is preliminary data.</text>
</comment>
<keyword evidence="2" id="KW-1185">Reference proteome</keyword>
<dbReference type="AlphaFoldDB" id="A0A2A6JH07"/>
<evidence type="ECO:0000313" key="1">
    <source>
        <dbReference type="EMBL" id="PDT05723.1"/>
    </source>
</evidence>
<accession>A0A2A6JH07</accession>
<proteinExistence type="predicted"/>
<gene>
    <name evidence="1" type="ORF">CO666_03720</name>
</gene>
<name>A0A2A6JH07_9HYPH</name>
<evidence type="ECO:0000313" key="2">
    <source>
        <dbReference type="Proteomes" id="UP000220768"/>
    </source>
</evidence>